<gene>
    <name evidence="2" type="ORF">GCM10011378_08770</name>
</gene>
<evidence type="ECO:0000313" key="2">
    <source>
        <dbReference type="EMBL" id="GGG34604.1"/>
    </source>
</evidence>
<proteinExistence type="predicted"/>
<sequence>MAHTPENPDFTPDTNSTAANTANGTPQYGEFGKPNQPTEARAVNPTHTGESVTQGGQAAPSVAFPEQRGSVPQNLDPSLAREVADAEYGEQREGWAQDDPRYGGGTRNWATNEPANHSQGPARDDDEKPHNPNVGNNDNPDEFSALRPDGGRGIPGADAGGPFLAPDDKDK</sequence>
<protein>
    <recommendedName>
        <fullName evidence="4">Serine protease</fullName>
    </recommendedName>
</protein>
<evidence type="ECO:0008006" key="4">
    <source>
        <dbReference type="Google" id="ProtNLM"/>
    </source>
</evidence>
<organism evidence="2 3">
    <name type="scientific">Hymenobacter glacieicola</name>
    <dbReference type="NCBI Taxonomy" id="1562124"/>
    <lineage>
        <taxon>Bacteria</taxon>
        <taxon>Pseudomonadati</taxon>
        <taxon>Bacteroidota</taxon>
        <taxon>Cytophagia</taxon>
        <taxon>Cytophagales</taxon>
        <taxon>Hymenobacteraceae</taxon>
        <taxon>Hymenobacter</taxon>
    </lineage>
</organism>
<comment type="caution">
    <text evidence="2">The sequence shown here is derived from an EMBL/GenBank/DDBJ whole genome shotgun (WGS) entry which is preliminary data.</text>
</comment>
<evidence type="ECO:0000256" key="1">
    <source>
        <dbReference type="SAM" id="MobiDB-lite"/>
    </source>
</evidence>
<dbReference type="EMBL" id="BMGS01000002">
    <property type="protein sequence ID" value="GGG34604.1"/>
    <property type="molecule type" value="Genomic_DNA"/>
</dbReference>
<feature type="compositionally biased region" description="Polar residues" evidence="1">
    <location>
        <begin position="108"/>
        <end position="119"/>
    </location>
</feature>
<dbReference type="RefSeq" id="WP_188556599.1">
    <property type="nucleotide sequence ID" value="NZ_BMGS01000002.1"/>
</dbReference>
<evidence type="ECO:0000313" key="3">
    <source>
        <dbReference type="Proteomes" id="UP000601361"/>
    </source>
</evidence>
<reference evidence="3" key="1">
    <citation type="journal article" date="2019" name="Int. J. Syst. Evol. Microbiol.">
        <title>The Global Catalogue of Microorganisms (GCM) 10K type strain sequencing project: providing services to taxonomists for standard genome sequencing and annotation.</title>
        <authorList>
            <consortium name="The Broad Institute Genomics Platform"/>
            <consortium name="The Broad Institute Genome Sequencing Center for Infectious Disease"/>
            <person name="Wu L."/>
            <person name="Ma J."/>
        </authorList>
    </citation>
    <scope>NUCLEOTIDE SEQUENCE [LARGE SCALE GENOMIC DNA]</scope>
    <source>
        <strain evidence="3">CGMCC 1.12990</strain>
    </source>
</reference>
<feature type="compositionally biased region" description="Low complexity" evidence="1">
    <location>
        <begin position="14"/>
        <end position="23"/>
    </location>
</feature>
<keyword evidence="3" id="KW-1185">Reference proteome</keyword>
<feature type="compositionally biased region" description="Basic and acidic residues" evidence="1">
    <location>
        <begin position="89"/>
        <end position="101"/>
    </location>
</feature>
<dbReference type="Proteomes" id="UP000601361">
    <property type="component" value="Unassembled WGS sequence"/>
</dbReference>
<feature type="region of interest" description="Disordered" evidence="1">
    <location>
        <begin position="1"/>
        <end position="171"/>
    </location>
</feature>
<accession>A0ABQ1WKQ7</accession>
<feature type="compositionally biased region" description="Polar residues" evidence="1">
    <location>
        <begin position="45"/>
        <end position="56"/>
    </location>
</feature>
<name>A0ABQ1WKQ7_9BACT</name>